<dbReference type="RefSeq" id="WP_308452336.1">
    <property type="nucleotide sequence ID" value="NZ_JAJEQR010000002.1"/>
</dbReference>
<name>A0AAE3E6P5_9FIRM</name>
<sequence length="288" mass="31241">MISFIVRTPFSFVFFIVASTAAFRNCAILTVKGEDGTGDLRKSHLRNIAGGIAEGVQRGRRRKIHHIPKIFGFKVFSGFNAQAGHRHIGDAVSNRRFENVGDFFFGYAVQEAVFHAVNQIGEIVGDVVLYGVSCRRLDGNGKGFLVVQLSEGAFQRVDYFCRVFVPHLPNGNSAGKAAGMRVGNIEVVDKPLAASVGILKDGNAVCSTIDPSPKLLVPVVDLKNGGGVRSLCVNQKLFIKAQTVVVAGRAQKRFPACGVCNDCFAGSVIQLRDEVVFSCHRRTPPYRS</sequence>
<reference evidence="1" key="1">
    <citation type="submission" date="2021-10" db="EMBL/GenBank/DDBJ databases">
        <title>Anaerobic single-cell dispensing facilitates the cultivation of human gut bacteria.</title>
        <authorList>
            <person name="Afrizal A."/>
        </authorList>
    </citation>
    <scope>NUCLEOTIDE SEQUENCE</scope>
    <source>
        <strain evidence="1">CLA-AA-H215</strain>
    </source>
</reference>
<gene>
    <name evidence="1" type="ORF">LKD81_00635</name>
</gene>
<proteinExistence type="predicted"/>
<dbReference type="Proteomes" id="UP001198182">
    <property type="component" value="Unassembled WGS sequence"/>
</dbReference>
<protein>
    <submittedName>
        <fullName evidence="1">Uncharacterized protein</fullName>
    </submittedName>
</protein>
<accession>A0AAE3E6P5</accession>
<organism evidence="1 2">
    <name type="scientific">Hominifimenecus microfluidus</name>
    <dbReference type="NCBI Taxonomy" id="2885348"/>
    <lineage>
        <taxon>Bacteria</taxon>
        <taxon>Bacillati</taxon>
        <taxon>Bacillota</taxon>
        <taxon>Clostridia</taxon>
        <taxon>Lachnospirales</taxon>
        <taxon>Lachnospiraceae</taxon>
        <taxon>Hominifimenecus</taxon>
    </lineage>
</organism>
<dbReference type="AlphaFoldDB" id="A0AAE3E6P5"/>
<evidence type="ECO:0000313" key="2">
    <source>
        <dbReference type="Proteomes" id="UP001198182"/>
    </source>
</evidence>
<keyword evidence="2" id="KW-1185">Reference proteome</keyword>
<dbReference type="EMBL" id="JAJEQR010000002">
    <property type="protein sequence ID" value="MCC2229506.1"/>
    <property type="molecule type" value="Genomic_DNA"/>
</dbReference>
<comment type="caution">
    <text evidence="1">The sequence shown here is derived from an EMBL/GenBank/DDBJ whole genome shotgun (WGS) entry which is preliminary data.</text>
</comment>
<evidence type="ECO:0000313" key="1">
    <source>
        <dbReference type="EMBL" id="MCC2229506.1"/>
    </source>
</evidence>